<keyword evidence="3" id="KW-0813">Transport</keyword>
<comment type="similarity">
    <text evidence="2">Belongs to the CSC1 (TC 1.A.17) family.</text>
</comment>
<dbReference type="RefSeq" id="XP_022926495.1">
    <property type="nucleotide sequence ID" value="XM_023070727.1"/>
</dbReference>
<keyword evidence="7" id="KW-0406">Ion transport</keyword>
<feature type="domain" description="CSC1/OSCA1-like 7TM region" evidence="12">
    <location>
        <begin position="367"/>
        <end position="638"/>
    </location>
</feature>
<feature type="transmembrane region" description="Helical" evidence="11">
    <location>
        <begin position="416"/>
        <end position="441"/>
    </location>
</feature>
<feature type="compositionally biased region" description="Polar residues" evidence="10">
    <location>
        <begin position="716"/>
        <end position="725"/>
    </location>
</feature>
<evidence type="ECO:0000256" key="5">
    <source>
        <dbReference type="ARBA" id="ARBA00022837"/>
    </source>
</evidence>
<gene>
    <name evidence="16" type="primary">LOC111433629</name>
</gene>
<keyword evidence="4 11" id="KW-0812">Transmembrane</keyword>
<evidence type="ECO:0000256" key="6">
    <source>
        <dbReference type="ARBA" id="ARBA00022989"/>
    </source>
</evidence>
<dbReference type="Proteomes" id="UP000504609">
    <property type="component" value="Unplaced"/>
</dbReference>
<dbReference type="KEGG" id="cmos:111433629"/>
<dbReference type="AlphaFoldDB" id="A0A6J1EL98"/>
<keyword evidence="6 11" id="KW-1133">Transmembrane helix</keyword>
<evidence type="ECO:0000256" key="8">
    <source>
        <dbReference type="ARBA" id="ARBA00023136"/>
    </source>
</evidence>
<evidence type="ECO:0000256" key="2">
    <source>
        <dbReference type="ARBA" id="ARBA00007779"/>
    </source>
</evidence>
<keyword evidence="9" id="KW-0407">Ion channel</keyword>
<dbReference type="InterPro" id="IPR032880">
    <property type="entry name" value="CSC1/OSCA1-like_N"/>
</dbReference>
<dbReference type="Pfam" id="PF14703">
    <property type="entry name" value="PHM7_cyt"/>
    <property type="match status" value="1"/>
</dbReference>
<evidence type="ECO:0000313" key="15">
    <source>
        <dbReference type="Proteomes" id="UP000504609"/>
    </source>
</evidence>
<evidence type="ECO:0000256" key="11">
    <source>
        <dbReference type="SAM" id="Phobius"/>
    </source>
</evidence>
<evidence type="ECO:0000313" key="16">
    <source>
        <dbReference type="RefSeq" id="XP_022926495.1"/>
    </source>
</evidence>
<dbReference type="PANTHER" id="PTHR13018">
    <property type="entry name" value="PROBABLE MEMBRANE PROTEIN DUF221-RELATED"/>
    <property type="match status" value="1"/>
</dbReference>
<organism evidence="15 16">
    <name type="scientific">Cucurbita moschata</name>
    <name type="common">Winter crookneck squash</name>
    <name type="synonym">Cucurbita pepo var. moschata</name>
    <dbReference type="NCBI Taxonomy" id="3662"/>
    <lineage>
        <taxon>Eukaryota</taxon>
        <taxon>Viridiplantae</taxon>
        <taxon>Streptophyta</taxon>
        <taxon>Embryophyta</taxon>
        <taxon>Tracheophyta</taxon>
        <taxon>Spermatophyta</taxon>
        <taxon>Magnoliopsida</taxon>
        <taxon>eudicotyledons</taxon>
        <taxon>Gunneridae</taxon>
        <taxon>Pentapetalae</taxon>
        <taxon>rosids</taxon>
        <taxon>fabids</taxon>
        <taxon>Cucurbitales</taxon>
        <taxon>Cucurbitaceae</taxon>
        <taxon>Cucurbiteae</taxon>
        <taxon>Cucurbita</taxon>
    </lineage>
</organism>
<comment type="subcellular location">
    <subcellularLocation>
        <location evidence="1">Membrane</location>
        <topology evidence="1">Multi-pass membrane protein</topology>
    </subcellularLocation>
</comment>
<feature type="transmembrane region" description="Helical" evidence="11">
    <location>
        <begin position="81"/>
        <end position="110"/>
    </location>
</feature>
<dbReference type="InterPro" id="IPR027815">
    <property type="entry name" value="CSC1/OSCA1-like_cyt"/>
</dbReference>
<dbReference type="Pfam" id="PF13967">
    <property type="entry name" value="RSN1_TM"/>
    <property type="match status" value="1"/>
</dbReference>
<evidence type="ECO:0000256" key="4">
    <source>
        <dbReference type="ARBA" id="ARBA00022692"/>
    </source>
</evidence>
<feature type="transmembrane region" description="Helical" evidence="11">
    <location>
        <begin position="7"/>
        <end position="27"/>
    </location>
</feature>
<keyword evidence="5" id="KW-0106">Calcium</keyword>
<protein>
    <submittedName>
        <fullName evidence="16">CSC1-like protein ERD4</fullName>
    </submittedName>
</protein>
<evidence type="ECO:0000256" key="7">
    <source>
        <dbReference type="ARBA" id="ARBA00023065"/>
    </source>
</evidence>
<dbReference type="InterPro" id="IPR003864">
    <property type="entry name" value="CSC1/OSCA1-like_7TM"/>
</dbReference>
<dbReference type="GO" id="GO:0005886">
    <property type="term" value="C:plasma membrane"/>
    <property type="evidence" value="ECO:0007669"/>
    <property type="project" value="TreeGrafter"/>
</dbReference>
<dbReference type="GeneID" id="111433629"/>
<dbReference type="PANTHER" id="PTHR13018:SF100">
    <property type="entry name" value="CSC1-LIKE PROTEIN ERD4"/>
    <property type="match status" value="1"/>
</dbReference>
<evidence type="ECO:0000259" key="13">
    <source>
        <dbReference type="Pfam" id="PF13967"/>
    </source>
</evidence>
<evidence type="ECO:0000256" key="3">
    <source>
        <dbReference type="ARBA" id="ARBA00022448"/>
    </source>
</evidence>
<accession>A0A6J1EL98</accession>
<feature type="domain" description="CSC1/OSCA1-like cytosolic" evidence="14">
    <location>
        <begin position="189"/>
        <end position="356"/>
    </location>
</feature>
<dbReference type="GO" id="GO:0005227">
    <property type="term" value="F:calcium-activated cation channel activity"/>
    <property type="evidence" value="ECO:0007669"/>
    <property type="project" value="InterPro"/>
</dbReference>
<feature type="transmembrane region" description="Helical" evidence="11">
    <location>
        <begin position="461"/>
        <end position="480"/>
    </location>
</feature>
<dbReference type="Pfam" id="PF02714">
    <property type="entry name" value="RSN1_7TM"/>
    <property type="match status" value="1"/>
</dbReference>
<keyword evidence="15" id="KW-1185">Reference proteome</keyword>
<keyword evidence="8 11" id="KW-0472">Membrane</keyword>
<feature type="domain" description="CSC1/OSCA1-like N-terminal transmembrane" evidence="13">
    <location>
        <begin position="5"/>
        <end position="167"/>
    </location>
</feature>
<feature type="region of interest" description="Disordered" evidence="10">
    <location>
        <begin position="702"/>
        <end position="725"/>
    </location>
</feature>
<feature type="transmembrane region" description="Helical" evidence="11">
    <location>
        <begin position="618"/>
        <end position="638"/>
    </location>
</feature>
<dbReference type="InterPro" id="IPR045122">
    <property type="entry name" value="Csc1-like"/>
</dbReference>
<evidence type="ECO:0000256" key="10">
    <source>
        <dbReference type="SAM" id="MobiDB-lite"/>
    </source>
</evidence>
<feature type="transmembrane region" description="Helical" evidence="11">
    <location>
        <begin position="147"/>
        <end position="166"/>
    </location>
</feature>
<evidence type="ECO:0000256" key="9">
    <source>
        <dbReference type="ARBA" id="ARBA00023303"/>
    </source>
</evidence>
<evidence type="ECO:0000259" key="14">
    <source>
        <dbReference type="Pfam" id="PF14703"/>
    </source>
</evidence>
<evidence type="ECO:0000256" key="1">
    <source>
        <dbReference type="ARBA" id="ARBA00004141"/>
    </source>
</evidence>
<name>A0A6J1EL98_CUCMO</name>
<feature type="transmembrane region" description="Helical" evidence="11">
    <location>
        <begin position="492"/>
        <end position="514"/>
    </location>
</feature>
<feature type="transmembrane region" description="Helical" evidence="11">
    <location>
        <begin position="369"/>
        <end position="395"/>
    </location>
</feature>
<feature type="transmembrane region" description="Helical" evidence="11">
    <location>
        <begin position="566"/>
        <end position="597"/>
    </location>
</feature>
<proteinExistence type="inferred from homology"/>
<feature type="transmembrane region" description="Helical" evidence="11">
    <location>
        <begin position="644"/>
        <end position="663"/>
    </location>
</feature>
<sequence>MDLSSFLTSLGTSFVIFLILMLVFAWLSSKPGNHVVYYPNRILKGLDPTGGSRTRSPFAWIQEALSSSEQDVISMSGVDTAVYFVFLATVLGIFVLSAVVLLPVLIPIAVTDDGIKNAKMINNQTVQTFSELDNLSMGNINLRSNRLWAFLLATYWVSFVAYYLTWKAYNHVSALRAEALMSPEIKAEQFAIIVRDIPPVPEGQTRKEQIDSFFRKLYPDAFYRSMIVTDNKEVNKLWEELEGYKKKLDRSVAVFAASKTEAKPEGVRPAHKTGFLGLVGKKVDSIEFYSEKINELVPKLESEQKATLREKQKNAALVFFNNRATAASAAQNLHAQIVDKWTVLAAPEPGQLIWANLYIDFIHRQVRQYIVYVIVALMILFYTIPIAAVSAITTLNNLKKWLPFLKPVVNIGALKSILEAFLPQLALIIFLAMLPKLLLFLSKSEGIPSVGHAVRAASGKYFYFTVLNVFIGVTLSGALFETLETIQKNPNSLVPLLASSLPGSATFFLTYVALKFFVGYGLELSRIVPLIIFHLKKKFLCKCEADVKDAWTPGDLGYGTRIPGDLLIFTLVLCYSVITPLIVPFGVIYFGLGWLILRNQALKVYVPSYETYGRIWPHIFNRIIASLLLYQLTMFGFFGVKKFFYAPILIPLPIISLIFAFLCHNKFYRAFADTALEVARYELKEAPNMEQVFRSFVPPSLSSEKVDDDQFEDARSQVSRSGSFV</sequence>
<reference evidence="16" key="1">
    <citation type="submission" date="2025-08" db="UniProtKB">
        <authorList>
            <consortium name="RefSeq"/>
        </authorList>
    </citation>
    <scope>IDENTIFICATION</scope>
    <source>
        <tissue evidence="16">Young leaves</tissue>
    </source>
</reference>
<evidence type="ECO:0000259" key="12">
    <source>
        <dbReference type="Pfam" id="PF02714"/>
    </source>
</evidence>